<dbReference type="RefSeq" id="WP_380748373.1">
    <property type="nucleotide sequence ID" value="NZ_JBHSRF010000007.1"/>
</dbReference>
<dbReference type="InterPro" id="IPR036390">
    <property type="entry name" value="WH_DNA-bd_sf"/>
</dbReference>
<gene>
    <name evidence="2" type="ORF">ACFP1K_07485</name>
</gene>
<dbReference type="InterPro" id="IPR005149">
    <property type="entry name" value="Tscrpt_reg_PadR_N"/>
</dbReference>
<evidence type="ECO:0000313" key="2">
    <source>
        <dbReference type="EMBL" id="MFC6080998.1"/>
    </source>
</evidence>
<keyword evidence="3" id="KW-1185">Reference proteome</keyword>
<feature type="domain" description="Transcription regulator PadR N-terminal" evidence="1">
    <location>
        <begin position="45"/>
        <end position="94"/>
    </location>
</feature>
<organism evidence="2 3">
    <name type="scientific">Sphaerisporangium aureirubrum</name>
    <dbReference type="NCBI Taxonomy" id="1544736"/>
    <lineage>
        <taxon>Bacteria</taxon>
        <taxon>Bacillati</taxon>
        <taxon>Actinomycetota</taxon>
        <taxon>Actinomycetes</taxon>
        <taxon>Streptosporangiales</taxon>
        <taxon>Streptosporangiaceae</taxon>
        <taxon>Sphaerisporangium</taxon>
    </lineage>
</organism>
<evidence type="ECO:0000259" key="1">
    <source>
        <dbReference type="Pfam" id="PF03551"/>
    </source>
</evidence>
<dbReference type="PANTHER" id="PTHR33169:SF14">
    <property type="entry name" value="TRANSCRIPTIONAL REGULATOR RV3488"/>
    <property type="match status" value="1"/>
</dbReference>
<dbReference type="Proteomes" id="UP001596137">
    <property type="component" value="Unassembled WGS sequence"/>
</dbReference>
<dbReference type="SUPFAM" id="SSF46785">
    <property type="entry name" value="Winged helix' DNA-binding domain"/>
    <property type="match status" value="1"/>
</dbReference>
<sequence length="112" mass="12688">MAETTPTRSTTPARVVSTHSTRAVLAAFLVEPDRELYGLQLLAHTGLHSGTLYPILRRLHGRGWLTSRPEDVDPRQESRPRRRYYRLTAAGADHARTYLAAHHAYVTREGTR</sequence>
<reference evidence="3" key="1">
    <citation type="journal article" date="2019" name="Int. J. Syst. Evol. Microbiol.">
        <title>The Global Catalogue of Microorganisms (GCM) 10K type strain sequencing project: providing services to taxonomists for standard genome sequencing and annotation.</title>
        <authorList>
            <consortium name="The Broad Institute Genomics Platform"/>
            <consortium name="The Broad Institute Genome Sequencing Center for Infectious Disease"/>
            <person name="Wu L."/>
            <person name="Ma J."/>
        </authorList>
    </citation>
    <scope>NUCLEOTIDE SEQUENCE [LARGE SCALE GENOMIC DNA]</scope>
    <source>
        <strain evidence="3">JCM 30346</strain>
    </source>
</reference>
<dbReference type="Gene3D" id="1.10.10.10">
    <property type="entry name" value="Winged helix-like DNA-binding domain superfamily/Winged helix DNA-binding domain"/>
    <property type="match status" value="1"/>
</dbReference>
<dbReference type="InterPro" id="IPR036388">
    <property type="entry name" value="WH-like_DNA-bd_sf"/>
</dbReference>
<name>A0ABW1NCH6_9ACTN</name>
<proteinExistence type="predicted"/>
<dbReference type="Pfam" id="PF03551">
    <property type="entry name" value="PadR"/>
    <property type="match status" value="1"/>
</dbReference>
<dbReference type="EMBL" id="JBHSRF010000007">
    <property type="protein sequence ID" value="MFC6080998.1"/>
    <property type="molecule type" value="Genomic_DNA"/>
</dbReference>
<protein>
    <submittedName>
        <fullName evidence="2">PadR family transcriptional regulator</fullName>
    </submittedName>
</protein>
<dbReference type="InterPro" id="IPR052509">
    <property type="entry name" value="Metal_resp_DNA-bind_regulator"/>
</dbReference>
<accession>A0ABW1NCH6</accession>
<comment type="caution">
    <text evidence="2">The sequence shown here is derived from an EMBL/GenBank/DDBJ whole genome shotgun (WGS) entry which is preliminary data.</text>
</comment>
<dbReference type="PANTHER" id="PTHR33169">
    <property type="entry name" value="PADR-FAMILY TRANSCRIPTIONAL REGULATOR"/>
    <property type="match status" value="1"/>
</dbReference>
<evidence type="ECO:0000313" key="3">
    <source>
        <dbReference type="Proteomes" id="UP001596137"/>
    </source>
</evidence>